<evidence type="ECO:0000313" key="1">
    <source>
        <dbReference type="EMBL" id="VAW32026.1"/>
    </source>
</evidence>
<proteinExistence type="predicted"/>
<dbReference type="Pfam" id="PF08003">
    <property type="entry name" value="Methyltransf_9"/>
    <property type="match status" value="1"/>
</dbReference>
<accession>A0A3B0VIU7</accession>
<dbReference type="GO" id="GO:0008168">
    <property type="term" value="F:methyltransferase activity"/>
    <property type="evidence" value="ECO:0007669"/>
    <property type="project" value="UniProtKB-KW"/>
</dbReference>
<protein>
    <submittedName>
        <fullName evidence="1">tRNA (Mo5U34)-methyltransferase</fullName>
    </submittedName>
</protein>
<name>A0A3B0VIU7_9ZZZZ</name>
<dbReference type="EMBL" id="UOEU01000311">
    <property type="protein sequence ID" value="VAW32026.1"/>
    <property type="molecule type" value="Genomic_DNA"/>
</dbReference>
<keyword evidence="1" id="KW-0489">Methyltransferase</keyword>
<dbReference type="InterPro" id="IPR027555">
    <property type="entry name" value="Mo5U34_MeTrfas-like"/>
</dbReference>
<dbReference type="GO" id="GO:0032259">
    <property type="term" value="P:methylation"/>
    <property type="evidence" value="ECO:0007669"/>
    <property type="project" value="UniProtKB-KW"/>
</dbReference>
<sequence>MRLVLQNSPLFLPNQNENLSGFANYAPLYALMQETPLASWLDRLPSQVAAALDDSQHGRLPEWRTLLNSLPTITPSMFDLKDSVSIGQRTDLSSEEYGRLEQLLRQLHPWRKGPFHLFGLHIDTEWRSDWKWDRLK</sequence>
<reference evidence="1" key="1">
    <citation type="submission" date="2018-06" db="EMBL/GenBank/DDBJ databases">
        <authorList>
            <person name="Zhirakovskaya E."/>
        </authorList>
    </citation>
    <scope>NUCLEOTIDE SEQUENCE</scope>
</reference>
<gene>
    <name evidence="1" type="ORF">MNBD_CHLOROFLEXI01-1953</name>
</gene>
<keyword evidence="1" id="KW-0808">Transferase</keyword>
<feature type="non-terminal residue" evidence="1">
    <location>
        <position position="136"/>
    </location>
</feature>
<organism evidence="1">
    <name type="scientific">hydrothermal vent metagenome</name>
    <dbReference type="NCBI Taxonomy" id="652676"/>
    <lineage>
        <taxon>unclassified sequences</taxon>
        <taxon>metagenomes</taxon>
        <taxon>ecological metagenomes</taxon>
    </lineage>
</organism>
<dbReference type="AlphaFoldDB" id="A0A3B0VIU7"/>